<evidence type="ECO:0000313" key="10">
    <source>
        <dbReference type="Proteomes" id="UP000635278"/>
    </source>
</evidence>
<dbReference type="InterPro" id="IPR020573">
    <property type="entry name" value="UDP_GlcNAc_AcTrfase_non-rep"/>
</dbReference>
<dbReference type="HAMAP" id="MF_00523">
    <property type="entry name" value="LpxD"/>
    <property type="match status" value="1"/>
</dbReference>
<dbReference type="NCBIfam" id="NF002060">
    <property type="entry name" value="PRK00892.1"/>
    <property type="match status" value="1"/>
</dbReference>
<keyword evidence="6 7" id="KW-0012">Acyltransferase</keyword>
<evidence type="ECO:0000256" key="3">
    <source>
        <dbReference type="ARBA" id="ARBA00022679"/>
    </source>
</evidence>
<dbReference type="PANTHER" id="PTHR43378:SF2">
    <property type="entry name" value="UDP-3-O-ACYLGLUCOSAMINE N-ACYLTRANSFERASE 1, MITOCHONDRIAL-RELATED"/>
    <property type="match status" value="1"/>
</dbReference>
<keyword evidence="5 7" id="KW-0443">Lipid metabolism</keyword>
<dbReference type="NCBIfam" id="TIGR01853">
    <property type="entry name" value="lipid_A_lpxD"/>
    <property type="match status" value="1"/>
</dbReference>
<dbReference type="CDD" id="cd03352">
    <property type="entry name" value="LbH_LpxD"/>
    <property type="match status" value="1"/>
</dbReference>
<dbReference type="RefSeq" id="WP_173581856.1">
    <property type="nucleotide sequence ID" value="NZ_WOTB01000002.1"/>
</dbReference>
<evidence type="ECO:0000259" key="8">
    <source>
        <dbReference type="Pfam" id="PF04613"/>
    </source>
</evidence>
<evidence type="ECO:0000256" key="1">
    <source>
        <dbReference type="ARBA" id="ARBA00022516"/>
    </source>
</evidence>
<comment type="subunit">
    <text evidence="7">Homotrimer.</text>
</comment>
<dbReference type="Gene3D" id="3.40.1390.10">
    <property type="entry name" value="MurE/MurF, N-terminal domain"/>
    <property type="match status" value="1"/>
</dbReference>
<dbReference type="PANTHER" id="PTHR43378">
    <property type="entry name" value="UDP-3-O-ACYLGLUCOSAMINE N-ACYLTRANSFERASE"/>
    <property type="match status" value="1"/>
</dbReference>
<dbReference type="EMBL" id="WOTB01000002">
    <property type="protein sequence ID" value="NHN83427.1"/>
    <property type="molecule type" value="Genomic_DNA"/>
</dbReference>
<comment type="catalytic activity">
    <reaction evidence="7">
        <text>a UDP-3-O-[(3R)-3-hydroxyacyl]-alpha-D-glucosamine + a (3R)-hydroxyacyl-[ACP] = a UDP-2-N,3-O-bis[(3R)-3-hydroxyacyl]-alpha-D-glucosamine + holo-[ACP] + H(+)</text>
        <dbReference type="Rhea" id="RHEA:53836"/>
        <dbReference type="Rhea" id="RHEA-COMP:9685"/>
        <dbReference type="Rhea" id="RHEA-COMP:9945"/>
        <dbReference type="ChEBI" id="CHEBI:15378"/>
        <dbReference type="ChEBI" id="CHEBI:64479"/>
        <dbReference type="ChEBI" id="CHEBI:78827"/>
        <dbReference type="ChEBI" id="CHEBI:137740"/>
        <dbReference type="ChEBI" id="CHEBI:137748"/>
        <dbReference type="EC" id="2.3.1.191"/>
    </reaction>
</comment>
<dbReference type="Gene3D" id="2.160.10.10">
    <property type="entry name" value="Hexapeptide repeat proteins"/>
    <property type="match status" value="1"/>
</dbReference>
<dbReference type="SUPFAM" id="SSF51161">
    <property type="entry name" value="Trimeric LpxA-like enzymes"/>
    <property type="match status" value="1"/>
</dbReference>
<organism evidence="9 10">
    <name type="scientific">Acetobacter musti</name>
    <dbReference type="NCBI Taxonomy" id="864732"/>
    <lineage>
        <taxon>Bacteria</taxon>
        <taxon>Pseudomonadati</taxon>
        <taxon>Pseudomonadota</taxon>
        <taxon>Alphaproteobacteria</taxon>
        <taxon>Acetobacterales</taxon>
        <taxon>Acetobacteraceae</taxon>
        <taxon>Acetobacter</taxon>
    </lineage>
</organism>
<comment type="function">
    <text evidence="7">Catalyzes the N-acylation of UDP-3-O-acylglucosamine using 3-hydroxyacyl-ACP as the acyl donor. Is involved in the biosynthesis of lipid A, a phosphorylated glycolipid that anchors the lipopolysaccharide to the outer membrane of the cell.</text>
</comment>
<dbReference type="EC" id="2.3.1.191" evidence="7"/>
<comment type="pathway">
    <text evidence="7">Bacterial outer membrane biogenesis; LPS lipid A biosynthesis.</text>
</comment>
<dbReference type="InterPro" id="IPR011004">
    <property type="entry name" value="Trimer_LpxA-like_sf"/>
</dbReference>
<evidence type="ECO:0000256" key="4">
    <source>
        <dbReference type="ARBA" id="ARBA00022737"/>
    </source>
</evidence>
<protein>
    <recommendedName>
        <fullName evidence="7">UDP-3-O-acylglucosamine N-acyltransferase</fullName>
        <ecNumber evidence="7">2.3.1.191</ecNumber>
    </recommendedName>
</protein>
<evidence type="ECO:0000256" key="7">
    <source>
        <dbReference type="HAMAP-Rule" id="MF_00523"/>
    </source>
</evidence>
<keyword evidence="3 7" id="KW-0808">Transferase</keyword>
<evidence type="ECO:0000256" key="2">
    <source>
        <dbReference type="ARBA" id="ARBA00022556"/>
    </source>
</evidence>
<feature type="domain" description="UDP-3-O-[3-hydroxymyristoyl] glucosamine N-acyltransferase non-repeat region" evidence="8">
    <location>
        <begin position="56"/>
        <end position="120"/>
    </location>
</feature>
<dbReference type="Pfam" id="PF00132">
    <property type="entry name" value="Hexapep"/>
    <property type="match status" value="1"/>
</dbReference>
<dbReference type="InterPro" id="IPR007691">
    <property type="entry name" value="LpxD"/>
</dbReference>
<proteinExistence type="inferred from homology"/>
<dbReference type="GO" id="GO:0103118">
    <property type="term" value="F:UDP-3-O-[(3R)-3-hydroxyacyl]-glucosamine N-acyltransferase activity"/>
    <property type="evidence" value="ECO:0007669"/>
    <property type="project" value="UniProtKB-EC"/>
</dbReference>
<evidence type="ECO:0000256" key="6">
    <source>
        <dbReference type="ARBA" id="ARBA00023315"/>
    </source>
</evidence>
<dbReference type="Proteomes" id="UP000635278">
    <property type="component" value="Unassembled WGS sequence"/>
</dbReference>
<keyword evidence="2 7" id="KW-0441">Lipid A biosynthesis</keyword>
<evidence type="ECO:0000313" key="9">
    <source>
        <dbReference type="EMBL" id="NHN83427.1"/>
    </source>
</evidence>
<feature type="active site" description="Proton acceptor" evidence="7">
    <location>
        <position position="270"/>
    </location>
</feature>
<reference evidence="9 10" key="1">
    <citation type="journal article" date="2020" name="Int. J. Syst. Evol. Microbiol.">
        <title>Novel acetic acid bacteria from cider fermentations: Acetobacter conturbans sp. nov. and Acetobacter fallax sp. nov.</title>
        <authorList>
            <person name="Sombolestani A.S."/>
            <person name="Cleenwerck I."/>
            <person name="Cnockaert M."/>
            <person name="Borremans W."/>
            <person name="Wieme A.D."/>
            <person name="De Vuyst L."/>
            <person name="Vandamme P."/>
        </authorList>
    </citation>
    <scope>NUCLEOTIDE SEQUENCE [LARGE SCALE GENOMIC DNA]</scope>
    <source>
        <strain evidence="9 10">LMG 30640</strain>
    </source>
</reference>
<accession>A0ABX0JKP4</accession>
<keyword evidence="4 7" id="KW-0677">Repeat</keyword>
<dbReference type="InterPro" id="IPR001451">
    <property type="entry name" value="Hexapep"/>
</dbReference>
<dbReference type="Pfam" id="PF04613">
    <property type="entry name" value="LpxD"/>
    <property type="match status" value="1"/>
</dbReference>
<evidence type="ECO:0000256" key="5">
    <source>
        <dbReference type="ARBA" id="ARBA00023098"/>
    </source>
</evidence>
<comment type="similarity">
    <text evidence="7">Belongs to the transferase hexapeptide repeat family. LpxD subfamily.</text>
</comment>
<dbReference type="Pfam" id="PF14602">
    <property type="entry name" value="Hexapep_2"/>
    <property type="match status" value="1"/>
</dbReference>
<gene>
    <name evidence="7 9" type="primary">lpxD</name>
    <name evidence="9" type="ORF">GOB93_02080</name>
</gene>
<keyword evidence="10" id="KW-1185">Reference proteome</keyword>
<keyword evidence="1 7" id="KW-0444">Lipid biosynthesis</keyword>
<sequence>MARGQGPAAQAGRADTVADTRFFTRHGPFSGEQLAEAAGGEFVPAREGHADGRTYSGIGPLQSAAPSEVSFLDNRRYAALLDATKAGLVIVAPAFAKRVPPGSAAIVSPTPYLAWSRVARMFHPARNARPGIHTMAVIGADSVIDPSCEIGPFAVIGDGVEIGAGTIIGSHAVIGDGVRIGQDCRIGAQVVVSHATLGDRVILFPGAKIGQDGFGFAVGPAGFESVPQLGHVVLEHDVEIGANSTIDRGSVQDTVIGAGSRLDNLVQIGHNTRLGKCCIVVSQAGISGSTELGDYVTVAAQAGLIGHIKIGTKARIGAQCGVMSDVEAGADVIGSPAMPFREFFRNVATLRRLSKKPESGNAGEAGAEEK</sequence>
<name>A0ABX0JKP4_9PROT</name>
<comment type="caution">
    <text evidence="9">The sequence shown here is derived from an EMBL/GenBank/DDBJ whole genome shotgun (WGS) entry which is preliminary data.</text>
</comment>